<dbReference type="EMBL" id="QAOH01000022">
    <property type="protein sequence ID" value="PTQ66848.1"/>
    <property type="molecule type" value="Genomic_DNA"/>
</dbReference>
<evidence type="ECO:0000313" key="3">
    <source>
        <dbReference type="Proteomes" id="UP000244077"/>
    </source>
</evidence>
<protein>
    <submittedName>
        <fullName evidence="2">TniQ protein</fullName>
    </submittedName>
</protein>
<accession>A0A2T5H5I8</accession>
<gene>
    <name evidence="2" type="ORF">C8N42_12236</name>
</gene>
<reference evidence="2 3" key="1">
    <citation type="submission" date="2018-04" db="EMBL/GenBank/DDBJ databases">
        <title>Genomic Encyclopedia of Archaeal and Bacterial Type Strains, Phase II (KMG-II): from individual species to whole genera.</title>
        <authorList>
            <person name="Goeker M."/>
        </authorList>
    </citation>
    <scope>NUCLEOTIDE SEQUENCE [LARGE SCALE GENOMIC DNA]</scope>
    <source>
        <strain evidence="2 3">DSM 100434</strain>
    </source>
</reference>
<evidence type="ECO:0000259" key="1">
    <source>
        <dbReference type="Pfam" id="PF06527"/>
    </source>
</evidence>
<proteinExistence type="predicted"/>
<name>A0A2T5H5I8_9RHOB</name>
<dbReference type="OrthoDB" id="7595282at2"/>
<dbReference type="Proteomes" id="UP000244077">
    <property type="component" value="Unassembled WGS sequence"/>
</dbReference>
<evidence type="ECO:0000313" key="2">
    <source>
        <dbReference type="EMBL" id="PTQ66848.1"/>
    </source>
</evidence>
<feature type="domain" description="TniQ" evidence="1">
    <location>
        <begin position="25"/>
        <end position="158"/>
    </location>
</feature>
<dbReference type="RefSeq" id="WP_107817926.1">
    <property type="nucleotide sequence ID" value="NZ_QAOH01000022.1"/>
</dbReference>
<dbReference type="InterPro" id="IPR009492">
    <property type="entry name" value="TniQ"/>
</dbReference>
<dbReference type="AlphaFoldDB" id="A0A2T5H5I8"/>
<sequence>MENISKSPARGGRDAVVHGCRAPLPIATRLADGEAATSRASRAAQNNGYASLQALCSDQRIHVLKLCNGRDAEIRHIAELTGVAFDTLRFNTPRLDQQGWFRLGAERIKATAFTRSGGQVCPACVLEGRTDDARNGAFQKGIWQVSSLHCCLKHKVALVPLEVSGNSKSVHDFAQHVKSWVPGEITEVADEDLGLAVYLTDRIRLGRGQAWLDGFEFHVVSSFVEALGTLLKFGSKARPHLLSAPELIKAGAAGYAVARHGPDAIRNALDTIRTSAPKSQKPDYSKIYGPVIAELRARRNDPDFDVLRHLIREYVLDYFYVPEGTSLLGETCGAPRLLTVGVASKRSGIPISTLTRQLKRDGELTSEMKNGLSDRAMLVSATVMDAAIGEAEKLTSLKIAREVLGCDRYTMERLIESGMMPLHFPAGEGSLPMLHSDEILNFVSRLQAVTEVRSDLGADDLLLAEVARQCHCTMHWLLLTALSGNLRLVSKLKEPFRLTEFYVSLSEVRDQLELVPEGHVTVAQAAKLLGCNVATIHALAEGGFVGSQFQDARLSNRKRRVVSLADLEAFERDYILLRALSGTRRADFEALQLQLSEQGVEPLQLGETARKFFKRVEIERLAYRPGGHALARLLAADEMHPRLSDGVF</sequence>
<organism evidence="2 3">
    <name type="scientific">Celeribacter persicus</name>
    <dbReference type="NCBI Taxonomy" id="1651082"/>
    <lineage>
        <taxon>Bacteria</taxon>
        <taxon>Pseudomonadati</taxon>
        <taxon>Pseudomonadota</taxon>
        <taxon>Alphaproteobacteria</taxon>
        <taxon>Rhodobacterales</taxon>
        <taxon>Roseobacteraceae</taxon>
        <taxon>Celeribacter</taxon>
    </lineage>
</organism>
<comment type="caution">
    <text evidence="2">The sequence shown here is derived from an EMBL/GenBank/DDBJ whole genome shotgun (WGS) entry which is preliminary data.</text>
</comment>
<keyword evidence="3" id="KW-1185">Reference proteome</keyword>
<dbReference type="Pfam" id="PF06527">
    <property type="entry name" value="TniQ"/>
    <property type="match status" value="1"/>
</dbReference>